<keyword evidence="2" id="KW-0539">Nucleus</keyword>
<feature type="region of interest" description="Disordered" evidence="3">
    <location>
        <begin position="113"/>
        <end position="166"/>
    </location>
</feature>
<comment type="subcellular location">
    <subcellularLocation>
        <location evidence="2">Nucleus</location>
    </subcellularLocation>
</comment>
<sequence>MSNPLFQVTDIDPDEIPEDPSSRFLSREPPKKRDDDESDRRHHRRRRRSPQTVESSSRISEGRSKKIKGRGRLMYRPRSRSRSSTPPHWKNEVRRTISLSDYERIKKEKLLRKSRLSAEPRSDGRGIWRGIRQRGGYKKRRSSSPRRKRKRKFPSPRRSMFMTLIS</sequence>
<evidence type="ECO:0000259" key="4">
    <source>
        <dbReference type="PROSITE" id="PS50039"/>
    </source>
</evidence>
<dbReference type="GO" id="GO:0005634">
    <property type="term" value="C:nucleus"/>
    <property type="evidence" value="ECO:0007669"/>
    <property type="project" value="UniProtKB-SubCell"/>
</dbReference>
<organism evidence="5 6">
    <name type="scientific">Caligus rogercresseyi</name>
    <name type="common">Sea louse</name>
    <dbReference type="NCBI Taxonomy" id="217165"/>
    <lineage>
        <taxon>Eukaryota</taxon>
        <taxon>Metazoa</taxon>
        <taxon>Ecdysozoa</taxon>
        <taxon>Arthropoda</taxon>
        <taxon>Crustacea</taxon>
        <taxon>Multicrustacea</taxon>
        <taxon>Hexanauplia</taxon>
        <taxon>Copepoda</taxon>
        <taxon>Siphonostomatoida</taxon>
        <taxon>Caligidae</taxon>
        <taxon>Caligus</taxon>
    </lineage>
</organism>
<evidence type="ECO:0000313" key="6">
    <source>
        <dbReference type="Proteomes" id="UP000595437"/>
    </source>
</evidence>
<dbReference type="InterPro" id="IPR001766">
    <property type="entry name" value="Fork_head_dom"/>
</dbReference>
<gene>
    <name evidence="5" type="ORF">FKW44_021939</name>
</gene>
<dbReference type="GO" id="GO:0043565">
    <property type="term" value="F:sequence-specific DNA binding"/>
    <property type="evidence" value="ECO:0007669"/>
    <property type="project" value="InterPro"/>
</dbReference>
<dbReference type="Proteomes" id="UP000595437">
    <property type="component" value="Chromosome 16"/>
</dbReference>
<evidence type="ECO:0000256" key="3">
    <source>
        <dbReference type="SAM" id="MobiDB-lite"/>
    </source>
</evidence>
<feature type="compositionally biased region" description="Basic and acidic residues" evidence="3">
    <location>
        <begin position="25"/>
        <end position="40"/>
    </location>
</feature>
<reference evidence="6" key="1">
    <citation type="submission" date="2021-01" db="EMBL/GenBank/DDBJ databases">
        <title>Caligus Genome Assembly.</title>
        <authorList>
            <person name="Gallardo-Escarate C."/>
        </authorList>
    </citation>
    <scope>NUCLEOTIDE SEQUENCE [LARGE SCALE GENOMIC DNA]</scope>
</reference>
<evidence type="ECO:0000256" key="1">
    <source>
        <dbReference type="ARBA" id="ARBA00023125"/>
    </source>
</evidence>
<feature type="compositionally biased region" description="Basic and acidic residues" evidence="3">
    <location>
        <begin position="116"/>
        <end position="126"/>
    </location>
</feature>
<feature type="compositionally biased region" description="Basic residues" evidence="3">
    <location>
        <begin position="131"/>
        <end position="155"/>
    </location>
</feature>
<feature type="region of interest" description="Disordered" evidence="3">
    <location>
        <begin position="1"/>
        <end position="92"/>
    </location>
</feature>
<evidence type="ECO:0000313" key="5">
    <source>
        <dbReference type="EMBL" id="QQP36748.1"/>
    </source>
</evidence>
<keyword evidence="6" id="KW-1185">Reference proteome</keyword>
<protein>
    <recommendedName>
        <fullName evidence="4">Fork-head domain-containing protein</fullName>
    </recommendedName>
</protein>
<feature type="compositionally biased region" description="Polar residues" evidence="3">
    <location>
        <begin position="50"/>
        <end position="59"/>
    </location>
</feature>
<accession>A0A7T8GS14</accession>
<feature type="compositionally biased region" description="Basic residues" evidence="3">
    <location>
        <begin position="65"/>
        <end position="81"/>
    </location>
</feature>
<feature type="domain" description="Fork-head" evidence="4">
    <location>
        <begin position="75"/>
        <end position="150"/>
    </location>
</feature>
<feature type="DNA-binding region" description="Fork-head" evidence="2">
    <location>
        <begin position="75"/>
        <end position="150"/>
    </location>
</feature>
<dbReference type="PROSITE" id="PS50039">
    <property type="entry name" value="FORK_HEAD_3"/>
    <property type="match status" value="1"/>
</dbReference>
<dbReference type="EMBL" id="CP045905">
    <property type="protein sequence ID" value="QQP36748.1"/>
    <property type="molecule type" value="Genomic_DNA"/>
</dbReference>
<proteinExistence type="predicted"/>
<keyword evidence="1 2" id="KW-0238">DNA-binding</keyword>
<name>A0A7T8GS14_CALRO</name>
<dbReference type="GO" id="GO:0003700">
    <property type="term" value="F:DNA-binding transcription factor activity"/>
    <property type="evidence" value="ECO:0007669"/>
    <property type="project" value="InterPro"/>
</dbReference>
<dbReference type="AlphaFoldDB" id="A0A7T8GS14"/>
<evidence type="ECO:0000256" key="2">
    <source>
        <dbReference type="PROSITE-ProRule" id="PRU00089"/>
    </source>
</evidence>